<dbReference type="InterPro" id="IPR016040">
    <property type="entry name" value="NAD(P)-bd_dom"/>
</dbReference>
<dbReference type="GO" id="GO:0042602">
    <property type="term" value="F:riboflavin reductase (NADPH) activity"/>
    <property type="evidence" value="ECO:0007669"/>
    <property type="project" value="TreeGrafter"/>
</dbReference>
<dbReference type="Pfam" id="PF13460">
    <property type="entry name" value="NAD_binding_10"/>
    <property type="match status" value="1"/>
</dbReference>
<proteinExistence type="predicted"/>
<dbReference type="RefSeq" id="WP_067228702.1">
    <property type="nucleotide sequence ID" value="NZ_CP014145.1"/>
</dbReference>
<dbReference type="KEGG" id="mvd:AWU67_10620"/>
<accession>A0A0X8E556</accession>
<dbReference type="InterPro" id="IPR036291">
    <property type="entry name" value="NAD(P)-bd_dom_sf"/>
</dbReference>
<dbReference type="SUPFAM" id="SSF51735">
    <property type="entry name" value="NAD(P)-binding Rossmann-fold domains"/>
    <property type="match status" value="1"/>
</dbReference>
<dbReference type="Proteomes" id="UP000058305">
    <property type="component" value="Chromosome"/>
</dbReference>
<dbReference type="InterPro" id="IPR051606">
    <property type="entry name" value="Polyketide_Oxido-like"/>
</dbReference>
<protein>
    <recommendedName>
        <fullName evidence="1">NAD(P)-binding domain-containing protein</fullName>
    </recommendedName>
</protein>
<dbReference type="EMBL" id="CP014145">
    <property type="protein sequence ID" value="AMB59241.1"/>
    <property type="molecule type" value="Genomic_DNA"/>
</dbReference>
<sequence length="221" mass="22753">MKIVVLGAAGNVGRHTVLAAVAAGHEVVAFARRPESVPPMLGVRVVAGSVEDEVAMTAAFAGADAVISAVGPAFRMGSRKPLDFMQRVLPRITAAVKQAGVPRFVLVSAFGAGDTLAQASGLARLVYRVGTAPLFEDKALAERALPTSGITYTVAYPVNLKEAPPLPAAAVKPLGKVGSVPGLPALPFANVGQALVELAEDRSTESKRVLITTPTGWKPLS</sequence>
<dbReference type="OrthoDB" id="3763081at2"/>
<dbReference type="GO" id="GO:0004074">
    <property type="term" value="F:biliverdin reductase [NAD(P)H] activity"/>
    <property type="evidence" value="ECO:0007669"/>
    <property type="project" value="TreeGrafter"/>
</dbReference>
<reference evidence="3" key="2">
    <citation type="submission" date="2016-01" db="EMBL/GenBank/DDBJ databases">
        <title>First complete genome sequence of a species in the genus Microterricola, an extremophilic cold active enzyme producing strain ERGS5:02 isolated from Sikkim Himalaya.</title>
        <authorList>
            <person name="Kumar R."/>
            <person name="Singh D."/>
            <person name="Swarnkar M.K."/>
        </authorList>
    </citation>
    <scope>NUCLEOTIDE SEQUENCE [LARGE SCALE GENOMIC DNA]</scope>
    <source>
        <strain evidence="3">ERGS5:02</strain>
    </source>
</reference>
<evidence type="ECO:0000313" key="2">
    <source>
        <dbReference type="EMBL" id="AMB59241.1"/>
    </source>
</evidence>
<dbReference type="AlphaFoldDB" id="A0A0X8E556"/>
<dbReference type="PANTHER" id="PTHR43355:SF2">
    <property type="entry name" value="FLAVIN REDUCTASE (NADPH)"/>
    <property type="match status" value="1"/>
</dbReference>
<name>A0A0X8E556_9MICO</name>
<feature type="domain" description="NAD(P)-binding" evidence="1">
    <location>
        <begin position="7"/>
        <end position="201"/>
    </location>
</feature>
<dbReference type="PANTHER" id="PTHR43355">
    <property type="entry name" value="FLAVIN REDUCTASE (NADPH)"/>
    <property type="match status" value="1"/>
</dbReference>
<reference evidence="2 3" key="1">
    <citation type="journal article" date="2016" name="J. Biotechnol.">
        <title>First complete genome sequence of a species in the genus Microterricola, an extremophilic cold active enzyme producing bacterial strain ERGS5:02 isolated from Sikkim Himalaya.</title>
        <authorList>
            <person name="Himanshu"/>
            <person name="Swarnkar M.K."/>
            <person name="Singh D."/>
            <person name="Kumar R."/>
        </authorList>
    </citation>
    <scope>NUCLEOTIDE SEQUENCE [LARGE SCALE GENOMIC DNA]</scope>
    <source>
        <strain evidence="2 3">ERGS5:02</strain>
    </source>
</reference>
<gene>
    <name evidence="2" type="ORF">AWU67_10620</name>
</gene>
<evidence type="ECO:0000259" key="1">
    <source>
        <dbReference type="Pfam" id="PF13460"/>
    </source>
</evidence>
<organism evidence="2 3">
    <name type="scientific">Microterricola viridarii</name>
    <dbReference type="NCBI Taxonomy" id="412690"/>
    <lineage>
        <taxon>Bacteria</taxon>
        <taxon>Bacillati</taxon>
        <taxon>Actinomycetota</taxon>
        <taxon>Actinomycetes</taxon>
        <taxon>Micrococcales</taxon>
        <taxon>Microbacteriaceae</taxon>
        <taxon>Microterricola</taxon>
    </lineage>
</organism>
<keyword evidence="3" id="KW-1185">Reference proteome</keyword>
<dbReference type="Gene3D" id="3.40.50.720">
    <property type="entry name" value="NAD(P)-binding Rossmann-like Domain"/>
    <property type="match status" value="1"/>
</dbReference>
<evidence type="ECO:0000313" key="3">
    <source>
        <dbReference type="Proteomes" id="UP000058305"/>
    </source>
</evidence>